<dbReference type="EMBL" id="CP004005">
    <property type="protein sequence ID" value="AGH17142.1"/>
    <property type="molecule type" value="Genomic_DNA"/>
</dbReference>
<evidence type="ECO:0008006" key="4">
    <source>
        <dbReference type="Google" id="ProtNLM"/>
    </source>
</evidence>
<sequence>MTISKNQAILFFITGMILSSCGDTLSDSKQHNKINNTKNHLDLLFPIDDSHNQKPTEKKPNTSSIKIKNNIIEPQPGPSRWEGGWNGERYVREWER</sequence>
<feature type="region of interest" description="Disordered" evidence="1">
    <location>
        <begin position="48"/>
        <end position="86"/>
    </location>
</feature>
<evidence type="ECO:0000313" key="2">
    <source>
        <dbReference type="EMBL" id="AGH17142.1"/>
    </source>
</evidence>
<accession>A0ABN4B444</accession>
<evidence type="ECO:0000256" key="1">
    <source>
        <dbReference type="SAM" id="MobiDB-lite"/>
    </source>
</evidence>
<dbReference type="PROSITE" id="PS51257">
    <property type="entry name" value="PROKAR_LIPOPROTEIN"/>
    <property type="match status" value="1"/>
</dbReference>
<organism evidence="2 3">
    <name type="scientific">Candidatus Liberibacter asiaticus str. gxpsy</name>
    <dbReference type="NCBI Taxonomy" id="1174529"/>
    <lineage>
        <taxon>Bacteria</taxon>
        <taxon>Pseudomonadati</taxon>
        <taxon>Pseudomonadota</taxon>
        <taxon>Alphaproteobacteria</taxon>
        <taxon>Hyphomicrobiales</taxon>
        <taxon>Rhizobiaceae</taxon>
        <taxon>Liberibacter</taxon>
    </lineage>
</organism>
<feature type="compositionally biased region" description="Basic and acidic residues" evidence="1">
    <location>
        <begin position="48"/>
        <end position="60"/>
    </location>
</feature>
<keyword evidence="3" id="KW-1185">Reference proteome</keyword>
<dbReference type="Proteomes" id="UP000011820">
    <property type="component" value="Chromosome"/>
</dbReference>
<protein>
    <recommendedName>
        <fullName evidence="4">Lipoprotein</fullName>
    </recommendedName>
</protein>
<feature type="compositionally biased region" description="Low complexity" evidence="1">
    <location>
        <begin position="63"/>
        <end position="72"/>
    </location>
</feature>
<gene>
    <name evidence="2" type="ORF">WSI_03860</name>
</gene>
<reference evidence="2 3" key="1">
    <citation type="journal article" date="2013" name="Genome Announc.">
        <title>Complete Genome Sequence of a Chinese Strain of 'Candidatus Liberibacter asiaticus'.</title>
        <authorList>
            <person name="Lin H."/>
            <person name="Han C.S."/>
            <person name="Liu B."/>
            <person name="Lou B."/>
            <person name="Bai X."/>
            <person name="Deng C."/>
            <person name="Civerolo E.L."/>
            <person name="Gupta G."/>
        </authorList>
    </citation>
    <scope>NUCLEOTIDE SEQUENCE [LARGE SCALE GENOMIC DNA]</scope>
    <source>
        <strain evidence="3">gxpsy</strain>
    </source>
</reference>
<evidence type="ECO:0000313" key="3">
    <source>
        <dbReference type="Proteomes" id="UP000011820"/>
    </source>
</evidence>
<name>A0ABN4B444_LIBAS</name>
<proteinExistence type="predicted"/>
<dbReference type="GeneID" id="93077143"/>
<dbReference type="RefSeq" id="WP_015452737.1">
    <property type="nucleotide sequence ID" value="NC_020549.1"/>
</dbReference>